<dbReference type="SUPFAM" id="SSF46689">
    <property type="entry name" value="Homeodomain-like"/>
    <property type="match status" value="1"/>
</dbReference>
<evidence type="ECO:0000313" key="3">
    <source>
        <dbReference type="EMBL" id="CAB4695151.1"/>
    </source>
</evidence>
<name>A0A6J6P6T9_9ZZZZ</name>
<dbReference type="InterPro" id="IPR001647">
    <property type="entry name" value="HTH_TetR"/>
</dbReference>
<dbReference type="AlphaFoldDB" id="A0A6J6P6T9"/>
<dbReference type="InterPro" id="IPR009057">
    <property type="entry name" value="Homeodomain-like_sf"/>
</dbReference>
<proteinExistence type="predicted"/>
<dbReference type="EMBL" id="CAEZXE010000221">
    <property type="protein sequence ID" value="CAB4695151.1"/>
    <property type="molecule type" value="Genomic_DNA"/>
</dbReference>
<accession>A0A6J6P6T9</accession>
<organism evidence="3">
    <name type="scientific">freshwater metagenome</name>
    <dbReference type="NCBI Taxonomy" id="449393"/>
    <lineage>
        <taxon>unclassified sequences</taxon>
        <taxon>metagenomes</taxon>
        <taxon>ecological metagenomes</taxon>
    </lineage>
</organism>
<dbReference type="PROSITE" id="PS50977">
    <property type="entry name" value="HTH_TETR_2"/>
    <property type="match status" value="1"/>
</dbReference>
<evidence type="ECO:0000256" key="1">
    <source>
        <dbReference type="ARBA" id="ARBA00023125"/>
    </source>
</evidence>
<dbReference type="GO" id="GO:0003677">
    <property type="term" value="F:DNA binding"/>
    <property type="evidence" value="ECO:0007669"/>
    <property type="project" value="UniProtKB-KW"/>
</dbReference>
<sequence length="267" mass="29487">MQSIAINRPARSIERSKWIAESPAYAGDGIQRRCCDRDSRLFADGNIRCRHGEVGHVTNNTKSWSCDQLFRRLAVVPYISAVDRREQLINATIAVLQKSGLELVTTRSVAAEAKAPLASIHYTFGSLDDLVLAAFERLIDEVSFLVADGLDVNAGYGPCIIGIMKRVSALLEDERYGVLLRDLNPTGDRRVEILEEKYYRLAQDLIDSIADAVGHEPAIPRPQLARMTMAAIDGVVLQFAASNDIETACSDLAQFGLVLADTSERWH</sequence>
<reference evidence="3" key="1">
    <citation type="submission" date="2020-05" db="EMBL/GenBank/DDBJ databases">
        <authorList>
            <person name="Chiriac C."/>
            <person name="Salcher M."/>
            <person name="Ghai R."/>
            <person name="Kavagutti S V."/>
        </authorList>
    </citation>
    <scope>NUCLEOTIDE SEQUENCE</scope>
</reference>
<dbReference type="Pfam" id="PF00440">
    <property type="entry name" value="TetR_N"/>
    <property type="match status" value="1"/>
</dbReference>
<dbReference type="Gene3D" id="1.10.357.10">
    <property type="entry name" value="Tetracycline Repressor, domain 2"/>
    <property type="match status" value="1"/>
</dbReference>
<gene>
    <name evidence="3" type="ORF">UFOPK2350_01786</name>
</gene>
<keyword evidence="1" id="KW-0238">DNA-binding</keyword>
<evidence type="ECO:0000259" key="2">
    <source>
        <dbReference type="PROSITE" id="PS50977"/>
    </source>
</evidence>
<protein>
    <submittedName>
        <fullName evidence="3">Unannotated protein</fullName>
    </submittedName>
</protein>
<feature type="domain" description="HTH tetR-type" evidence="2">
    <location>
        <begin position="82"/>
        <end position="142"/>
    </location>
</feature>